<sequence length="329" mass="39058">MQHIQITECRFIDEIDEVKRFNVAANFCIRRKNEIDNVNINLNQNIKNYVDGEDPYYREIQLKSEELYSQALDGLKLLEQYKMSTHLDQELAASQKEYKQMEQQIKQEEDKKKWNVLEKQKQKAKLVKLMEEIQLSILNKLDLPESDNKSGIIFNWIAGCLIKAKKGPIQLAEELKLKVEKVQLQPESILNQPTPPQSGGIFSCSGRKPLLNSRSLKRDALPEEEQRYYENILAWKAIKQYVFSQEFKFQERVLNFVQEFEKLESFQIMLIEEIVSEKKQLKTYLMLILKIRSELLLKLIKLYCFYQRKINKINSYKLKLKNLIQQNKI</sequence>
<accession>A0A8S1R0N8</accession>
<dbReference type="AlphaFoldDB" id="A0A8S1R0N8"/>
<protein>
    <submittedName>
        <fullName evidence="2">Uncharacterized protein</fullName>
    </submittedName>
</protein>
<dbReference type="Proteomes" id="UP000692954">
    <property type="component" value="Unassembled WGS sequence"/>
</dbReference>
<keyword evidence="1" id="KW-0175">Coiled coil</keyword>
<gene>
    <name evidence="2" type="ORF">PSON_ATCC_30995.1.T1280109</name>
</gene>
<evidence type="ECO:0000313" key="2">
    <source>
        <dbReference type="EMBL" id="CAD8120857.1"/>
    </source>
</evidence>
<dbReference type="EMBL" id="CAJJDN010000128">
    <property type="protein sequence ID" value="CAD8120857.1"/>
    <property type="molecule type" value="Genomic_DNA"/>
</dbReference>
<comment type="caution">
    <text evidence="2">The sequence shown here is derived from an EMBL/GenBank/DDBJ whole genome shotgun (WGS) entry which is preliminary data.</text>
</comment>
<proteinExistence type="predicted"/>
<name>A0A8S1R0N8_9CILI</name>
<evidence type="ECO:0000313" key="3">
    <source>
        <dbReference type="Proteomes" id="UP000692954"/>
    </source>
</evidence>
<evidence type="ECO:0000256" key="1">
    <source>
        <dbReference type="SAM" id="Coils"/>
    </source>
</evidence>
<organism evidence="2 3">
    <name type="scientific">Paramecium sonneborni</name>
    <dbReference type="NCBI Taxonomy" id="65129"/>
    <lineage>
        <taxon>Eukaryota</taxon>
        <taxon>Sar</taxon>
        <taxon>Alveolata</taxon>
        <taxon>Ciliophora</taxon>
        <taxon>Intramacronucleata</taxon>
        <taxon>Oligohymenophorea</taxon>
        <taxon>Peniculida</taxon>
        <taxon>Parameciidae</taxon>
        <taxon>Paramecium</taxon>
    </lineage>
</organism>
<feature type="coiled-coil region" evidence="1">
    <location>
        <begin position="84"/>
        <end position="111"/>
    </location>
</feature>
<reference evidence="2" key="1">
    <citation type="submission" date="2021-01" db="EMBL/GenBank/DDBJ databases">
        <authorList>
            <consortium name="Genoscope - CEA"/>
            <person name="William W."/>
        </authorList>
    </citation>
    <scope>NUCLEOTIDE SEQUENCE</scope>
</reference>
<keyword evidence="3" id="KW-1185">Reference proteome</keyword>